<organism evidence="2 3">
    <name type="scientific">Aromia moschata</name>
    <dbReference type="NCBI Taxonomy" id="1265417"/>
    <lineage>
        <taxon>Eukaryota</taxon>
        <taxon>Metazoa</taxon>
        <taxon>Ecdysozoa</taxon>
        <taxon>Arthropoda</taxon>
        <taxon>Hexapoda</taxon>
        <taxon>Insecta</taxon>
        <taxon>Pterygota</taxon>
        <taxon>Neoptera</taxon>
        <taxon>Endopterygota</taxon>
        <taxon>Coleoptera</taxon>
        <taxon>Polyphaga</taxon>
        <taxon>Cucujiformia</taxon>
        <taxon>Chrysomeloidea</taxon>
        <taxon>Cerambycidae</taxon>
        <taxon>Cerambycinae</taxon>
        <taxon>Callichromatini</taxon>
        <taxon>Aromia</taxon>
    </lineage>
</organism>
<reference evidence="2" key="1">
    <citation type="journal article" date="2023" name="Insect Mol. Biol.">
        <title>Genome sequencing provides insights into the evolution of gene families encoding plant cell wall-degrading enzymes in longhorned beetles.</title>
        <authorList>
            <person name="Shin N.R."/>
            <person name="Okamura Y."/>
            <person name="Kirsch R."/>
            <person name="Pauchet Y."/>
        </authorList>
    </citation>
    <scope>NUCLEOTIDE SEQUENCE</scope>
    <source>
        <strain evidence="2">AMC_N1</strain>
    </source>
</reference>
<sequence>MPDRTIVVRGAALARLGVCPRRRLVVLVDCAAPLCLLSGEFGKFSHIESSGAELYDVGKKLNHLRSGCGLPNVPQQCWAGPTRETSGEDLTRDGHERKESEQRGALLFVPYGAARAARLSTEAFGSSRSRVRRDTLR</sequence>
<dbReference type="EMBL" id="JAPWTK010000024">
    <property type="protein sequence ID" value="KAJ8957179.1"/>
    <property type="molecule type" value="Genomic_DNA"/>
</dbReference>
<gene>
    <name evidence="2" type="ORF">NQ318_007740</name>
</gene>
<feature type="region of interest" description="Disordered" evidence="1">
    <location>
        <begin position="79"/>
        <end position="103"/>
    </location>
</feature>
<proteinExistence type="predicted"/>
<dbReference type="AlphaFoldDB" id="A0AAV8YZQ7"/>
<evidence type="ECO:0000313" key="2">
    <source>
        <dbReference type="EMBL" id="KAJ8957179.1"/>
    </source>
</evidence>
<feature type="compositionally biased region" description="Basic and acidic residues" evidence="1">
    <location>
        <begin position="85"/>
        <end position="102"/>
    </location>
</feature>
<dbReference type="Proteomes" id="UP001162162">
    <property type="component" value="Unassembled WGS sequence"/>
</dbReference>
<accession>A0AAV8YZQ7</accession>
<evidence type="ECO:0000256" key="1">
    <source>
        <dbReference type="SAM" id="MobiDB-lite"/>
    </source>
</evidence>
<name>A0AAV8YZQ7_9CUCU</name>
<keyword evidence="3" id="KW-1185">Reference proteome</keyword>
<evidence type="ECO:0000313" key="3">
    <source>
        <dbReference type="Proteomes" id="UP001162162"/>
    </source>
</evidence>
<protein>
    <submittedName>
        <fullName evidence="2">Uncharacterized protein</fullName>
    </submittedName>
</protein>
<comment type="caution">
    <text evidence="2">The sequence shown here is derived from an EMBL/GenBank/DDBJ whole genome shotgun (WGS) entry which is preliminary data.</text>
</comment>